<evidence type="ECO:0000313" key="2">
    <source>
        <dbReference type="Proteomes" id="UP000299102"/>
    </source>
</evidence>
<sequence length="82" mass="8598">MRVHTACVDSTTLETAANSRITAAQALMSLFQRINIGTELVGHLTAVEQFLDSESPDAGPRGLGASPGSYQSGHVVLITIES</sequence>
<name>A0A4C1XBY4_EUMVA</name>
<comment type="caution">
    <text evidence="1">The sequence shown here is derived from an EMBL/GenBank/DDBJ whole genome shotgun (WGS) entry which is preliminary data.</text>
</comment>
<gene>
    <name evidence="1" type="ORF">EVAR_37943_1</name>
</gene>
<evidence type="ECO:0000313" key="1">
    <source>
        <dbReference type="EMBL" id="GBP61411.1"/>
    </source>
</evidence>
<keyword evidence="2" id="KW-1185">Reference proteome</keyword>
<reference evidence="1 2" key="1">
    <citation type="journal article" date="2019" name="Commun. Biol.">
        <title>The bagworm genome reveals a unique fibroin gene that provides high tensile strength.</title>
        <authorList>
            <person name="Kono N."/>
            <person name="Nakamura H."/>
            <person name="Ohtoshi R."/>
            <person name="Tomita M."/>
            <person name="Numata K."/>
            <person name="Arakawa K."/>
        </authorList>
    </citation>
    <scope>NUCLEOTIDE SEQUENCE [LARGE SCALE GENOMIC DNA]</scope>
</reference>
<dbReference type="AlphaFoldDB" id="A0A4C1XBY4"/>
<dbReference type="EMBL" id="BGZK01000813">
    <property type="protein sequence ID" value="GBP61411.1"/>
    <property type="molecule type" value="Genomic_DNA"/>
</dbReference>
<organism evidence="1 2">
    <name type="scientific">Eumeta variegata</name>
    <name type="common">Bagworm moth</name>
    <name type="synonym">Eumeta japonica</name>
    <dbReference type="NCBI Taxonomy" id="151549"/>
    <lineage>
        <taxon>Eukaryota</taxon>
        <taxon>Metazoa</taxon>
        <taxon>Ecdysozoa</taxon>
        <taxon>Arthropoda</taxon>
        <taxon>Hexapoda</taxon>
        <taxon>Insecta</taxon>
        <taxon>Pterygota</taxon>
        <taxon>Neoptera</taxon>
        <taxon>Endopterygota</taxon>
        <taxon>Lepidoptera</taxon>
        <taxon>Glossata</taxon>
        <taxon>Ditrysia</taxon>
        <taxon>Tineoidea</taxon>
        <taxon>Psychidae</taxon>
        <taxon>Oiketicinae</taxon>
        <taxon>Eumeta</taxon>
    </lineage>
</organism>
<proteinExistence type="predicted"/>
<protein>
    <submittedName>
        <fullName evidence="1">Uncharacterized protein</fullName>
    </submittedName>
</protein>
<dbReference type="Proteomes" id="UP000299102">
    <property type="component" value="Unassembled WGS sequence"/>
</dbReference>
<accession>A0A4C1XBY4</accession>